<keyword evidence="2" id="KW-1185">Reference proteome</keyword>
<sequence length="81" mass="9536">MWLFLPQMMDIQTISLLGRLQEKAYFSPSQFHRPYPTKNDLLIVSVVSEIQQHYFLSYSQSEVTRDLTKEDLPTQTKIQGE</sequence>
<gene>
    <name evidence="1" type="ORF">PSON_ATCC_30995.1.T1560131</name>
</gene>
<name>A0A8S1R9X9_9CILI</name>
<accession>A0A8S1R9X9</accession>
<evidence type="ECO:0000313" key="2">
    <source>
        <dbReference type="Proteomes" id="UP000692954"/>
    </source>
</evidence>
<dbReference type="EMBL" id="CAJJDN010000156">
    <property type="protein sequence ID" value="CAD8125166.1"/>
    <property type="molecule type" value="Genomic_DNA"/>
</dbReference>
<comment type="caution">
    <text evidence="1">The sequence shown here is derived from an EMBL/GenBank/DDBJ whole genome shotgun (WGS) entry which is preliminary data.</text>
</comment>
<organism evidence="1 2">
    <name type="scientific">Paramecium sonneborni</name>
    <dbReference type="NCBI Taxonomy" id="65129"/>
    <lineage>
        <taxon>Eukaryota</taxon>
        <taxon>Sar</taxon>
        <taxon>Alveolata</taxon>
        <taxon>Ciliophora</taxon>
        <taxon>Intramacronucleata</taxon>
        <taxon>Oligohymenophorea</taxon>
        <taxon>Peniculida</taxon>
        <taxon>Parameciidae</taxon>
        <taxon>Paramecium</taxon>
    </lineage>
</organism>
<dbReference type="AlphaFoldDB" id="A0A8S1R9X9"/>
<reference evidence="1" key="1">
    <citation type="submission" date="2021-01" db="EMBL/GenBank/DDBJ databases">
        <authorList>
            <consortium name="Genoscope - CEA"/>
            <person name="William W."/>
        </authorList>
    </citation>
    <scope>NUCLEOTIDE SEQUENCE</scope>
</reference>
<evidence type="ECO:0000313" key="1">
    <source>
        <dbReference type="EMBL" id="CAD8125166.1"/>
    </source>
</evidence>
<protein>
    <submittedName>
        <fullName evidence="1">Uncharacterized protein</fullName>
    </submittedName>
</protein>
<dbReference type="Proteomes" id="UP000692954">
    <property type="component" value="Unassembled WGS sequence"/>
</dbReference>
<proteinExistence type="predicted"/>